<dbReference type="SMART" id="SM00827">
    <property type="entry name" value="PKS_AT"/>
    <property type="match status" value="1"/>
</dbReference>
<name>W9Z7I0_FUSOX</name>
<feature type="region of interest" description="C-terminal hotdog fold" evidence="6">
    <location>
        <begin position="523"/>
        <end position="676"/>
    </location>
</feature>
<dbReference type="EMBL" id="JH659525">
    <property type="protein sequence ID" value="EXK24223.1"/>
    <property type="molecule type" value="Genomic_DNA"/>
</dbReference>
<sequence length="1340" mass="147006">MWSQMGKRLLDAFPVARNSLYNLEEVLRELQSSKTPTWSLIDKLTNELSQEEIDSPALAHPLSMAVQIALTDVLSSWGVHPDGVVGHSGGETAAAYACGALTAKEAITVAYYRGIACQNAPSGAMLATRSAPKAKELKDALERNDVQIACFNGPQNLTLAGSAEGVKKVAAELSTHGIVSRAVAVTRAYHTRAMKTVVDEYVGQLKGVIQPKTGRVPMYSSVTGLELKGTEVDAEYWGANLVSPVLYTDAVTLALTSSDRKFDLCVELGPHSLLSRPTSEIVKSLPNPPQLPFFATMLRNADSSQQLMSLAGDLVLNGKKLDLDQVNKIAGKTRRLPNHLQDNLPAYAWDYSSTPWTEPRNSQEWRFRKSPRHEILGSRCRGVNPSAPTWRNKVSIEDAPWLVDHQVNGIVTFSFTTGIAMVVEAMMQVQEENKEIDWANHSFELQDFVFSNSIILPDESPIDLFLTLIPDNDNAKSEETWYDFTISSLRGDVDIRHCHGRAAVLETSKDNVALRRRTSWHHMPLKVPLKSYYKTLERVGYGYGPKFQLLNEVRVRPSLSACSAKIDMTSTAQSPVPGQRYLLHPAMMDAALQTPALANRSGYFQEIDTLLLPSKMKRISIRMPAENTDVASCTTNTSPVGFSRIQGSVECYDSLSRPFFVVEGLQMDRATSDDNTTLPWLRLTWKPDIGDISSSDPMLSSIKIQSLPAEKKLVNLENLVKELIPLIVENARAKPVEYTPPKPLSEEKVHIAGVGGDLSTRDHFQKYLGTRGISASSSTLEDLASREWSGEWLILVDETEGSFLASLQQEQLTALKSWLTKPIKCIWVTRKVYLDPQNTTGGLVTGFARTLRGENSQCQLYTLDLSSDGDITANVIYHVLERAHYSHDDPISRLDYEIAEKDGQLWTCRLVNDALLENAYGPARKMDALSTQVVKAPHHLIMGETRPKTSRFNPHKTYIITGGLGGLGRAISVWMASYGARHIILATSSVARASESGDLLQQLSSYGCNGRVEVCDVGDSEAVERLVASIDTPVGGVIHSALKLSDCFFEDITLEDFDAVFGPKVNGSLNLHNSLINQDLDFFVMLSSGCGVLGNEGQSNYAASSTFLDTFARYRQSLGLPASSVDLGFVEDVGNISERPEIQASLLSRGLRPITVRDVLRVVEGAIATGSPKNPNINDSTYDSFIQSQIVLSFGMIDKATAEYQSWAQDAKFGLLRSRAADNAALDSDADSGESAVQTAVKAFRNTLGRLGDAPEGKEAALQPFVCTALVAKLAQVLSIKVADIQPSRSAIQYGMDSLIAIEVRSWARYAFQIDLPINDLTNPYSIQDLSARVSRMIVG</sequence>
<reference evidence="9" key="1">
    <citation type="submission" date="2012-04" db="EMBL/GenBank/DDBJ databases">
        <title>The Genome Sequence of Fusarium oxysporum melonis.</title>
        <authorList>
            <consortium name="The Broad Institute Genome Sequencing Platform"/>
            <person name="Ma L.-J."/>
            <person name="Gale L.R."/>
            <person name="Schwartz D.C."/>
            <person name="Zhou S."/>
            <person name="Corby-Kistler H."/>
            <person name="Young S.K."/>
            <person name="Zeng Q."/>
            <person name="Gargeya S."/>
            <person name="Fitzgerald M."/>
            <person name="Haas B."/>
            <person name="Abouelleil A."/>
            <person name="Alvarado L."/>
            <person name="Arachchi H.M."/>
            <person name="Berlin A."/>
            <person name="Brown A."/>
            <person name="Chapman S.B."/>
            <person name="Chen Z."/>
            <person name="Dunbar C."/>
            <person name="Freedman E."/>
            <person name="Gearin G."/>
            <person name="Goldberg J."/>
            <person name="Griggs A."/>
            <person name="Gujja S."/>
            <person name="Heiman D."/>
            <person name="Howarth C."/>
            <person name="Larson L."/>
            <person name="Lui A."/>
            <person name="MacDonald P.J.P."/>
            <person name="Montmayeur A."/>
            <person name="Murphy C."/>
            <person name="Neiman D."/>
            <person name="Pearson M."/>
            <person name="Priest M."/>
            <person name="Roberts A."/>
            <person name="Saif S."/>
            <person name="Shea T."/>
            <person name="Shenoy N."/>
            <person name="Sisk P."/>
            <person name="Stolte C."/>
            <person name="Sykes S."/>
            <person name="Wortman J."/>
            <person name="Nusbaum C."/>
            <person name="Birren B."/>
        </authorList>
    </citation>
    <scope>NUCLEOTIDE SEQUENCE</scope>
    <source>
        <strain evidence="9">26406</strain>
    </source>
</reference>
<keyword evidence="4" id="KW-0560">Oxidoreductase</keyword>
<dbReference type="InterPro" id="IPR049552">
    <property type="entry name" value="PKS_DH_N"/>
</dbReference>
<dbReference type="SUPFAM" id="SSF55048">
    <property type="entry name" value="Probable ACP-binding domain of malonyl-CoA ACP transacylase"/>
    <property type="match status" value="1"/>
</dbReference>
<dbReference type="InterPro" id="IPR013968">
    <property type="entry name" value="PKS_KR"/>
</dbReference>
<dbReference type="InterPro" id="IPR042104">
    <property type="entry name" value="PKS_dehydratase_sf"/>
</dbReference>
<dbReference type="GO" id="GO:0030639">
    <property type="term" value="P:polyketide biosynthetic process"/>
    <property type="evidence" value="ECO:0007669"/>
    <property type="project" value="UniProtKB-ARBA"/>
</dbReference>
<dbReference type="SUPFAM" id="SSF51735">
    <property type="entry name" value="NAD(P)-binding Rossmann-fold domains"/>
    <property type="match status" value="1"/>
</dbReference>
<dbReference type="Pfam" id="PF00550">
    <property type="entry name" value="PP-binding"/>
    <property type="match status" value="1"/>
</dbReference>
<dbReference type="Gene3D" id="3.10.129.110">
    <property type="entry name" value="Polyketide synthase dehydratase"/>
    <property type="match status" value="1"/>
</dbReference>
<dbReference type="PANTHER" id="PTHR43775:SF18">
    <property type="entry name" value="ENZYME, PUTATIVE (JCVI)-RELATED"/>
    <property type="match status" value="1"/>
</dbReference>
<dbReference type="SUPFAM" id="SSF47336">
    <property type="entry name" value="ACP-like"/>
    <property type="match status" value="1"/>
</dbReference>
<dbReference type="InterPro" id="IPR049551">
    <property type="entry name" value="PKS_DH_C"/>
</dbReference>
<dbReference type="PANTHER" id="PTHR43775">
    <property type="entry name" value="FATTY ACID SYNTHASE"/>
    <property type="match status" value="1"/>
</dbReference>
<dbReference type="PROSITE" id="PS50075">
    <property type="entry name" value="CARRIER"/>
    <property type="match status" value="1"/>
</dbReference>
<feature type="active site" description="Proton donor; for dehydratase activity" evidence="6">
    <location>
        <position position="589"/>
    </location>
</feature>
<dbReference type="Gene3D" id="3.40.366.10">
    <property type="entry name" value="Malonyl-Coenzyme A Acyl Carrier Protein, domain 2"/>
    <property type="match status" value="1"/>
</dbReference>
<dbReference type="InterPro" id="IPR016035">
    <property type="entry name" value="Acyl_Trfase/lysoPLipase"/>
</dbReference>
<keyword evidence="5" id="KW-0511">Multifunctional enzyme</keyword>
<evidence type="ECO:0000256" key="6">
    <source>
        <dbReference type="PROSITE-ProRule" id="PRU01363"/>
    </source>
</evidence>
<keyword evidence="1" id="KW-0596">Phosphopantetheine</keyword>
<dbReference type="Pfam" id="PF21089">
    <property type="entry name" value="PKS_DH_N"/>
    <property type="match status" value="1"/>
</dbReference>
<dbReference type="SUPFAM" id="SSF52151">
    <property type="entry name" value="FabD/lysophospholipase-like"/>
    <property type="match status" value="1"/>
</dbReference>
<dbReference type="OrthoDB" id="329835at2759"/>
<dbReference type="Pfam" id="PF08659">
    <property type="entry name" value="KR"/>
    <property type="match status" value="1"/>
</dbReference>
<protein>
    <submittedName>
        <fullName evidence="9">Uncharacterized protein</fullName>
    </submittedName>
</protein>
<evidence type="ECO:0000259" key="8">
    <source>
        <dbReference type="PROSITE" id="PS52019"/>
    </source>
</evidence>
<evidence type="ECO:0000259" key="7">
    <source>
        <dbReference type="PROSITE" id="PS50075"/>
    </source>
</evidence>
<dbReference type="InterPro" id="IPR014043">
    <property type="entry name" value="Acyl_transferase_dom"/>
</dbReference>
<evidence type="ECO:0000313" key="9">
    <source>
        <dbReference type="EMBL" id="EXK24223.1"/>
    </source>
</evidence>
<dbReference type="Pfam" id="PF00698">
    <property type="entry name" value="Acyl_transf_1"/>
    <property type="match status" value="1"/>
</dbReference>
<evidence type="ECO:0000256" key="5">
    <source>
        <dbReference type="ARBA" id="ARBA00023268"/>
    </source>
</evidence>
<reference evidence="9" key="2">
    <citation type="submission" date="2012-05" db="EMBL/GenBank/DDBJ databases">
        <title>Annotation of the Genome Sequence of Fusarium oxysporum f. sp. melonis 26406.</title>
        <authorList>
            <consortium name="The Broad Institute Genomics Platform"/>
            <person name="Ma L.-J."/>
            <person name="Corby-Kistler H."/>
            <person name="Broz K."/>
            <person name="Gale L.R."/>
            <person name="Jonkers W."/>
            <person name="O'Donnell K."/>
            <person name="Ploetz R."/>
            <person name="Steinberg C."/>
            <person name="Schwartz D.C."/>
            <person name="VanEtten H."/>
            <person name="Zhou S."/>
            <person name="Young S.K."/>
            <person name="Zeng Q."/>
            <person name="Gargeya S."/>
            <person name="Fitzgerald M."/>
            <person name="Abouelleil A."/>
            <person name="Alvarado L."/>
            <person name="Chapman S.B."/>
            <person name="Gainer-Dewar J."/>
            <person name="Goldberg J."/>
            <person name="Griggs A."/>
            <person name="Gujja S."/>
            <person name="Hansen M."/>
            <person name="Howarth C."/>
            <person name="Imamovic A."/>
            <person name="Ireland A."/>
            <person name="Larimer J."/>
            <person name="McCowan C."/>
            <person name="Murphy C."/>
            <person name="Pearson M."/>
            <person name="Poon T.W."/>
            <person name="Priest M."/>
            <person name="Roberts A."/>
            <person name="Saif S."/>
            <person name="Shea T."/>
            <person name="Sykes S."/>
            <person name="Wortman J."/>
            <person name="Nusbaum C."/>
            <person name="Birren B."/>
        </authorList>
    </citation>
    <scope>NUCLEOTIDE SEQUENCE</scope>
    <source>
        <strain evidence="9">26406</strain>
    </source>
</reference>
<dbReference type="InterPro" id="IPR009081">
    <property type="entry name" value="PP-bd_ACP"/>
</dbReference>
<evidence type="ECO:0000256" key="3">
    <source>
        <dbReference type="ARBA" id="ARBA00022679"/>
    </source>
</evidence>
<accession>W9Z7I0</accession>
<dbReference type="InterPro" id="IPR016036">
    <property type="entry name" value="Malonyl_transacylase_ACP-bd"/>
</dbReference>
<keyword evidence="3" id="KW-0808">Transferase</keyword>
<dbReference type="GO" id="GO:0006633">
    <property type="term" value="P:fatty acid biosynthetic process"/>
    <property type="evidence" value="ECO:0007669"/>
    <property type="project" value="TreeGrafter"/>
</dbReference>
<organism evidence="9">
    <name type="scientific">Fusarium oxysporum f. sp. melonis 26406</name>
    <dbReference type="NCBI Taxonomy" id="1089452"/>
    <lineage>
        <taxon>Eukaryota</taxon>
        <taxon>Fungi</taxon>
        <taxon>Dikarya</taxon>
        <taxon>Ascomycota</taxon>
        <taxon>Pezizomycotina</taxon>
        <taxon>Sordariomycetes</taxon>
        <taxon>Hypocreomycetidae</taxon>
        <taxon>Hypocreales</taxon>
        <taxon>Nectriaceae</taxon>
        <taxon>Fusarium</taxon>
        <taxon>Fusarium oxysporum species complex</taxon>
    </lineage>
</organism>
<proteinExistence type="predicted"/>
<dbReference type="PROSITE" id="PS52019">
    <property type="entry name" value="PKS_MFAS_DH"/>
    <property type="match status" value="1"/>
</dbReference>
<dbReference type="Gene3D" id="3.40.50.720">
    <property type="entry name" value="NAD(P)-binding Rossmann-like Domain"/>
    <property type="match status" value="1"/>
</dbReference>
<dbReference type="GO" id="GO:0016491">
    <property type="term" value="F:oxidoreductase activity"/>
    <property type="evidence" value="ECO:0007669"/>
    <property type="project" value="UniProtKB-KW"/>
</dbReference>
<dbReference type="InterPro" id="IPR056501">
    <property type="entry name" value="NAD-bd_HRPKS_sdrA"/>
</dbReference>
<dbReference type="InterPro" id="IPR020806">
    <property type="entry name" value="PKS_PP-bd"/>
</dbReference>
<dbReference type="InterPro" id="IPR020807">
    <property type="entry name" value="PKS_DH"/>
</dbReference>
<dbReference type="Pfam" id="PF23114">
    <property type="entry name" value="NAD-bd_HRPKS_sdrA"/>
    <property type="match status" value="1"/>
</dbReference>
<evidence type="ECO:0000256" key="4">
    <source>
        <dbReference type="ARBA" id="ARBA00023002"/>
    </source>
</evidence>
<feature type="active site" description="Proton acceptor; for dehydratase activity" evidence="6">
    <location>
        <position position="405"/>
    </location>
</feature>
<dbReference type="InterPro" id="IPR036291">
    <property type="entry name" value="NAD(P)-bd_dom_sf"/>
</dbReference>
<dbReference type="SMART" id="SM00823">
    <property type="entry name" value="PKS_PP"/>
    <property type="match status" value="1"/>
</dbReference>
<dbReference type="SMART" id="SM00822">
    <property type="entry name" value="PKS_KR"/>
    <property type="match status" value="1"/>
</dbReference>
<dbReference type="InterPro" id="IPR001227">
    <property type="entry name" value="Ac_transferase_dom_sf"/>
</dbReference>
<feature type="domain" description="PKS/mFAS DH" evidence="8">
    <location>
        <begin position="373"/>
        <end position="676"/>
    </location>
</feature>
<feature type="region of interest" description="N-terminal hotdog fold" evidence="6">
    <location>
        <begin position="373"/>
        <end position="509"/>
    </location>
</feature>
<dbReference type="SMART" id="SM00826">
    <property type="entry name" value="PKS_DH"/>
    <property type="match status" value="1"/>
</dbReference>
<gene>
    <name evidence="9" type="ORF">FOMG_19040</name>
</gene>
<dbReference type="Gene3D" id="1.10.1200.10">
    <property type="entry name" value="ACP-like"/>
    <property type="match status" value="1"/>
</dbReference>
<dbReference type="VEuPathDB" id="FungiDB:FOMG_19040"/>
<evidence type="ECO:0000256" key="2">
    <source>
        <dbReference type="ARBA" id="ARBA00022553"/>
    </source>
</evidence>
<dbReference type="HOGENOM" id="CLU_000022_31_1_1"/>
<dbReference type="Pfam" id="PF14765">
    <property type="entry name" value="PS-DH"/>
    <property type="match status" value="1"/>
</dbReference>
<dbReference type="Proteomes" id="UP000030703">
    <property type="component" value="Unassembled WGS sequence"/>
</dbReference>
<dbReference type="GO" id="GO:0004312">
    <property type="term" value="F:fatty acid synthase activity"/>
    <property type="evidence" value="ECO:0007669"/>
    <property type="project" value="TreeGrafter"/>
</dbReference>
<dbReference type="Gene3D" id="3.30.70.3290">
    <property type="match status" value="1"/>
</dbReference>
<dbReference type="InterPro" id="IPR057326">
    <property type="entry name" value="KR_dom"/>
</dbReference>
<dbReference type="InterPro" id="IPR049900">
    <property type="entry name" value="PKS_mFAS_DH"/>
</dbReference>
<dbReference type="InterPro" id="IPR050091">
    <property type="entry name" value="PKS_NRPS_Biosynth_Enz"/>
</dbReference>
<dbReference type="GO" id="GO:0031177">
    <property type="term" value="F:phosphopantetheine binding"/>
    <property type="evidence" value="ECO:0007669"/>
    <property type="project" value="InterPro"/>
</dbReference>
<evidence type="ECO:0000256" key="1">
    <source>
        <dbReference type="ARBA" id="ARBA00022450"/>
    </source>
</evidence>
<dbReference type="InterPro" id="IPR036736">
    <property type="entry name" value="ACP-like_sf"/>
</dbReference>
<dbReference type="PROSITE" id="PS00012">
    <property type="entry name" value="PHOSPHOPANTETHEINE"/>
    <property type="match status" value="1"/>
</dbReference>
<feature type="domain" description="Carrier" evidence="7">
    <location>
        <begin position="1261"/>
        <end position="1338"/>
    </location>
</feature>
<dbReference type="InterPro" id="IPR006162">
    <property type="entry name" value="Ppantetheine_attach_site"/>
</dbReference>
<keyword evidence="2" id="KW-0597">Phosphoprotein</keyword>